<evidence type="ECO:0000313" key="4">
    <source>
        <dbReference type="EMBL" id="TMQ74061.1"/>
    </source>
</evidence>
<dbReference type="SUPFAM" id="SSF48208">
    <property type="entry name" value="Six-hairpin glycosidases"/>
    <property type="match status" value="1"/>
</dbReference>
<feature type="region of interest" description="Disordered" evidence="1">
    <location>
        <begin position="218"/>
        <end position="245"/>
    </location>
</feature>
<feature type="region of interest" description="Disordered" evidence="1">
    <location>
        <begin position="166"/>
        <end position="192"/>
    </location>
</feature>
<feature type="compositionally biased region" description="Basic and acidic residues" evidence="1">
    <location>
        <begin position="220"/>
        <end position="229"/>
    </location>
</feature>
<protein>
    <recommendedName>
        <fullName evidence="6">Glycogen debranching enzyme N-terminal domain-containing protein</fullName>
    </recommendedName>
</protein>
<accession>A0A538UDT4</accession>
<evidence type="ECO:0000259" key="3">
    <source>
        <dbReference type="Pfam" id="PF12439"/>
    </source>
</evidence>
<dbReference type="InterPro" id="IPR012341">
    <property type="entry name" value="6hp_glycosidase-like_sf"/>
</dbReference>
<dbReference type="EMBL" id="VBPB01000018">
    <property type="protein sequence ID" value="TMQ74061.1"/>
    <property type="molecule type" value="Genomic_DNA"/>
</dbReference>
<feature type="region of interest" description="Disordered" evidence="1">
    <location>
        <begin position="650"/>
        <end position="683"/>
    </location>
</feature>
<name>A0A538UDT4_UNCEI</name>
<dbReference type="Pfam" id="PF12439">
    <property type="entry name" value="GDE_N"/>
    <property type="match status" value="1"/>
</dbReference>
<proteinExistence type="predicted"/>
<gene>
    <name evidence="4" type="ORF">E6K81_01525</name>
</gene>
<evidence type="ECO:0000313" key="5">
    <source>
        <dbReference type="Proteomes" id="UP000319771"/>
    </source>
</evidence>
<sequence length="709" mass="75638">MRLGQDVLCDLELALAREWLLADGMGGTASGTAAGALSRRAHALLVAPAADGRLTTALLQLDERLHAGAESIDLGCRLHATAEADAPGAAPEPGYQARPAGHRLLESFHADPLPTWRWRAAGVTLEKSLFLVRGHHAVVVAYRLIEGTQDDAPVRLVVSPMIAARDPRDLQPESDGPGGAAQAVPGRVRFDPGNGRPPLTLWHSGTFMPARVWHRGLVHPAERPDETPAPRRGRRHPRPEPATEDALVPGYLECVLAQGGAFHVVAATESDLFRALAVEGRLGAPPPRTLAECVEMLARAERERSARWRRAAVAGADFTARQAATAHGGQGEALARRAAPLVDDQDPWVPRLAQALADGLVQRGGRTTLLTGLPTGDERGEETLRALPALIALRAFDPAREVLRGYIEYLSEGLAPERFAADARPSYGDPAPGLWLVHAAELLARRSEDLELVREAIHPAVESIMLAYRSGTRGGVHVAADGLLWAGEGEAACCRADSNALWFHALVATAQLARLAGRKESAAFYLAWAREHQGRMLATMWDEKRGCLYEALVGDTPRPGLSPSQLLAVSLPPPLLPPDQAVRLVAAVERDLFTPSGLRASPGADAVSPAWLGPFIAAYLRVNQRSPEAQAQVRGWLEALGETLGGLATTHVPEALPSPRRGDAAARRPPRSGAPAPPEPQPASVLAAAELLRAWIEEVDRVEAPAPVA</sequence>
<dbReference type="InterPro" id="IPR024742">
    <property type="entry name" value="Glycogen_debranch_N"/>
</dbReference>
<comment type="caution">
    <text evidence="4">The sequence shown here is derived from an EMBL/GenBank/DDBJ whole genome shotgun (WGS) entry which is preliminary data.</text>
</comment>
<evidence type="ECO:0008006" key="6">
    <source>
        <dbReference type="Google" id="ProtNLM"/>
    </source>
</evidence>
<dbReference type="AlphaFoldDB" id="A0A538UDT4"/>
<dbReference type="InterPro" id="IPR032790">
    <property type="entry name" value="GDE_C"/>
</dbReference>
<evidence type="ECO:0000256" key="1">
    <source>
        <dbReference type="SAM" id="MobiDB-lite"/>
    </source>
</evidence>
<evidence type="ECO:0000259" key="2">
    <source>
        <dbReference type="Pfam" id="PF06202"/>
    </source>
</evidence>
<dbReference type="Gene3D" id="1.50.10.10">
    <property type="match status" value="1"/>
</dbReference>
<dbReference type="Pfam" id="PF06202">
    <property type="entry name" value="GDE_C"/>
    <property type="match status" value="1"/>
</dbReference>
<dbReference type="InterPro" id="IPR008928">
    <property type="entry name" value="6-hairpin_glycosidase_sf"/>
</dbReference>
<dbReference type="Proteomes" id="UP000319771">
    <property type="component" value="Unassembled WGS sequence"/>
</dbReference>
<dbReference type="GO" id="GO:0005975">
    <property type="term" value="P:carbohydrate metabolic process"/>
    <property type="evidence" value="ECO:0007669"/>
    <property type="project" value="InterPro"/>
</dbReference>
<feature type="domain" description="Glycogen debranching enzyme bacterial and archaeal type N-terminal" evidence="3">
    <location>
        <begin position="17"/>
        <end position="260"/>
    </location>
</feature>
<organism evidence="4 5">
    <name type="scientific">Eiseniibacteriota bacterium</name>
    <dbReference type="NCBI Taxonomy" id="2212470"/>
    <lineage>
        <taxon>Bacteria</taxon>
        <taxon>Candidatus Eiseniibacteriota</taxon>
    </lineage>
</organism>
<feature type="domain" description="Glycogen debranching enzyme C-terminal" evidence="2">
    <location>
        <begin position="367"/>
        <end position="600"/>
    </location>
</feature>
<reference evidence="4 5" key="1">
    <citation type="journal article" date="2019" name="Nat. Microbiol.">
        <title>Mediterranean grassland soil C-N compound turnover is dependent on rainfall and depth, and is mediated by genomically divergent microorganisms.</title>
        <authorList>
            <person name="Diamond S."/>
            <person name="Andeer P.F."/>
            <person name="Li Z."/>
            <person name="Crits-Christoph A."/>
            <person name="Burstein D."/>
            <person name="Anantharaman K."/>
            <person name="Lane K.R."/>
            <person name="Thomas B.C."/>
            <person name="Pan C."/>
            <person name="Northen T.R."/>
            <person name="Banfield J.F."/>
        </authorList>
    </citation>
    <scope>NUCLEOTIDE SEQUENCE [LARGE SCALE GENOMIC DNA]</scope>
    <source>
        <strain evidence="4">WS_11</strain>
    </source>
</reference>